<reference evidence="4 5" key="1">
    <citation type="submission" date="2016-03" db="EMBL/GenBank/DDBJ databases">
        <authorList>
            <person name="Ploux O."/>
        </authorList>
    </citation>
    <scope>NUCLEOTIDE SEQUENCE [LARGE SCALE GENOMIC DNA]</scope>
    <source>
        <strain evidence="4 5">R-45378</strain>
    </source>
</reference>
<feature type="domain" description="PilX/PilW C-terminal" evidence="2">
    <location>
        <begin position="94"/>
        <end position="155"/>
    </location>
</feature>
<dbReference type="InterPro" id="IPR025746">
    <property type="entry name" value="PilX_N_dom"/>
</dbReference>
<feature type="transmembrane region" description="Helical" evidence="1">
    <location>
        <begin position="16"/>
        <end position="36"/>
    </location>
</feature>
<keyword evidence="1" id="KW-0812">Transmembrane</keyword>
<gene>
    <name evidence="4" type="ORF">A1507_10255</name>
</gene>
<dbReference type="OrthoDB" id="5298746at2"/>
<accession>A0A177NL24</accession>
<dbReference type="Proteomes" id="UP000077857">
    <property type="component" value="Unassembled WGS sequence"/>
</dbReference>
<organism evidence="4 5">
    <name type="scientific">Methylomonas koyamae</name>
    <dbReference type="NCBI Taxonomy" id="702114"/>
    <lineage>
        <taxon>Bacteria</taxon>
        <taxon>Pseudomonadati</taxon>
        <taxon>Pseudomonadota</taxon>
        <taxon>Gammaproteobacteria</taxon>
        <taxon>Methylococcales</taxon>
        <taxon>Methylococcaceae</taxon>
        <taxon>Methylomonas</taxon>
    </lineage>
</organism>
<protein>
    <recommendedName>
        <fullName evidence="6">Pilus assembly protein PilX</fullName>
    </recommendedName>
</protein>
<dbReference type="RefSeq" id="WP_064040101.1">
    <property type="nucleotide sequence ID" value="NZ_LUUJ01000062.1"/>
</dbReference>
<keyword evidence="1" id="KW-1133">Transmembrane helix</keyword>
<evidence type="ECO:0000256" key="1">
    <source>
        <dbReference type="SAM" id="Phobius"/>
    </source>
</evidence>
<dbReference type="Pfam" id="PF14341">
    <property type="entry name" value="PilX_N"/>
    <property type="match status" value="1"/>
</dbReference>
<name>A0A177NL24_9GAMM</name>
<dbReference type="InterPro" id="IPR025205">
    <property type="entry name" value="PilX/PilW_C"/>
</dbReference>
<proteinExistence type="predicted"/>
<evidence type="ECO:0008006" key="6">
    <source>
        <dbReference type="Google" id="ProtNLM"/>
    </source>
</evidence>
<feature type="domain" description="Type 4 fimbrial biogenesis protein PilX N-terminal" evidence="3">
    <location>
        <begin position="14"/>
        <end position="63"/>
    </location>
</feature>
<evidence type="ECO:0000259" key="2">
    <source>
        <dbReference type="Pfam" id="PF13681"/>
    </source>
</evidence>
<evidence type="ECO:0000313" key="4">
    <source>
        <dbReference type="EMBL" id="OAI18113.1"/>
    </source>
</evidence>
<sequence length="163" mass="17786">MKHLHYSQYPGKQQGVVLFTALIFLVALMLIGNNAVQNSGLEERMAGNTRNRDMAFQAAEAAMKNAQNTLSTWRVGPWTGAVPAGLVNNPNHANDASYWSDTSHWTSYKTFTVSGVAEDPRYIIEKLPNVGTVEHYRITARAVGGDTSAVVILQAGFSYTPSP</sequence>
<comment type="caution">
    <text evidence="4">The sequence shown here is derived from an EMBL/GenBank/DDBJ whole genome shotgun (WGS) entry which is preliminary data.</text>
</comment>
<dbReference type="EMBL" id="LUUJ01000062">
    <property type="protein sequence ID" value="OAI18113.1"/>
    <property type="molecule type" value="Genomic_DNA"/>
</dbReference>
<dbReference type="AlphaFoldDB" id="A0A177NL24"/>
<dbReference type="Pfam" id="PF13681">
    <property type="entry name" value="PilX"/>
    <property type="match status" value="1"/>
</dbReference>
<keyword evidence="1" id="KW-0472">Membrane</keyword>
<evidence type="ECO:0000313" key="5">
    <source>
        <dbReference type="Proteomes" id="UP000077857"/>
    </source>
</evidence>
<evidence type="ECO:0000259" key="3">
    <source>
        <dbReference type="Pfam" id="PF14341"/>
    </source>
</evidence>